<keyword evidence="5" id="KW-0812">Transmembrane</keyword>
<dbReference type="CTD" id="108698248"/>
<dbReference type="PANTHER" id="PTHR11471">
    <property type="entry name" value="TUMOR NECROSIS FACTOR FAMILY MEMBER"/>
    <property type="match status" value="1"/>
</dbReference>
<evidence type="ECO:0000256" key="2">
    <source>
        <dbReference type="ARBA" id="ARBA00008670"/>
    </source>
</evidence>
<reference evidence="8" key="1">
    <citation type="submission" date="2025-08" db="UniProtKB">
        <authorList>
            <consortium name="RefSeq"/>
        </authorList>
    </citation>
    <scope>IDENTIFICATION</scope>
    <source>
        <strain evidence="8">J_2021</strain>
        <tissue evidence="8">Erythrocytes</tissue>
    </source>
</reference>
<accession>A0A8J0THZ5</accession>
<dbReference type="SMART" id="SM00207">
    <property type="entry name" value="TNF"/>
    <property type="match status" value="1"/>
</dbReference>
<dbReference type="AGR" id="Xenbase:XB-GENE-17332036"/>
<dbReference type="AlphaFoldDB" id="A0A8J0THZ5"/>
<dbReference type="GO" id="GO:0043123">
    <property type="term" value="P:positive regulation of canonical NF-kappaB signal transduction"/>
    <property type="evidence" value="ECO:0000318"/>
    <property type="project" value="GO_Central"/>
</dbReference>
<comment type="similarity">
    <text evidence="2">Belongs to the tumor necrosis factor family.</text>
</comment>
<evidence type="ECO:0000256" key="5">
    <source>
        <dbReference type="SAM" id="Phobius"/>
    </source>
</evidence>
<name>A0A8J0THZ5_XENLA</name>
<keyword evidence="3" id="KW-0202">Cytokine</keyword>
<feature type="domain" description="THD" evidence="6">
    <location>
        <begin position="90"/>
        <end position="237"/>
    </location>
</feature>
<dbReference type="PANTHER" id="PTHR11471:SF24">
    <property type="entry name" value="TUMOR NECROSIS FACTOR LIGAND SUPERFAMILY MEMBER 15"/>
    <property type="match status" value="1"/>
</dbReference>
<dbReference type="GO" id="GO:2001238">
    <property type="term" value="P:positive regulation of extrinsic apoptotic signaling pathway"/>
    <property type="evidence" value="ECO:0000318"/>
    <property type="project" value="GO_Central"/>
</dbReference>
<evidence type="ECO:0000259" key="6">
    <source>
        <dbReference type="PROSITE" id="PS50049"/>
    </source>
</evidence>
<gene>
    <name evidence="8 9" type="primary">tnfsf15.L</name>
</gene>
<proteinExistence type="inferred from homology"/>
<dbReference type="InterPro" id="IPR008983">
    <property type="entry name" value="Tumour_necrosis_fac-like_dom"/>
</dbReference>
<keyword evidence="7" id="KW-1185">Reference proteome</keyword>
<dbReference type="Xenbase" id="XB-GENE-17332036">
    <property type="gene designation" value="tnfsf15.L"/>
</dbReference>
<dbReference type="GO" id="GO:0016020">
    <property type="term" value="C:membrane"/>
    <property type="evidence" value="ECO:0007669"/>
    <property type="project" value="UniProtKB-SubCell"/>
</dbReference>
<dbReference type="GO" id="GO:0005615">
    <property type="term" value="C:extracellular space"/>
    <property type="evidence" value="ECO:0000318"/>
    <property type="project" value="GO_Central"/>
</dbReference>
<protein>
    <submittedName>
        <fullName evidence="8">Tumor necrosis factor ligand superfamily member 15</fullName>
    </submittedName>
</protein>
<dbReference type="Pfam" id="PF00229">
    <property type="entry name" value="TNF"/>
    <property type="match status" value="1"/>
</dbReference>
<dbReference type="GO" id="GO:0005125">
    <property type="term" value="F:cytokine activity"/>
    <property type="evidence" value="ECO:0000318"/>
    <property type="project" value="GO_Central"/>
</dbReference>
<evidence type="ECO:0000256" key="1">
    <source>
        <dbReference type="ARBA" id="ARBA00004370"/>
    </source>
</evidence>
<dbReference type="PROSITE" id="PS50049">
    <property type="entry name" value="THD_2"/>
    <property type="match status" value="1"/>
</dbReference>
<feature type="transmembrane region" description="Helical" evidence="5">
    <location>
        <begin position="32"/>
        <end position="52"/>
    </location>
</feature>
<keyword evidence="5" id="KW-1133">Transmembrane helix</keyword>
<dbReference type="KEGG" id="xla:108698248"/>
<dbReference type="Gene3D" id="2.60.120.40">
    <property type="match status" value="1"/>
</dbReference>
<dbReference type="GO" id="GO:0005164">
    <property type="term" value="F:tumor necrosis factor receptor binding"/>
    <property type="evidence" value="ECO:0007669"/>
    <property type="project" value="InterPro"/>
</dbReference>
<organism evidence="7 8">
    <name type="scientific">Xenopus laevis</name>
    <name type="common">African clawed frog</name>
    <dbReference type="NCBI Taxonomy" id="8355"/>
    <lineage>
        <taxon>Eukaryota</taxon>
        <taxon>Metazoa</taxon>
        <taxon>Chordata</taxon>
        <taxon>Craniata</taxon>
        <taxon>Vertebrata</taxon>
        <taxon>Euteleostomi</taxon>
        <taxon>Amphibia</taxon>
        <taxon>Batrachia</taxon>
        <taxon>Anura</taxon>
        <taxon>Pipoidea</taxon>
        <taxon>Pipidae</taxon>
        <taxon>Xenopodinae</taxon>
        <taxon>Xenopus</taxon>
        <taxon>Xenopus</taxon>
    </lineage>
</organism>
<dbReference type="GO" id="GO:0006955">
    <property type="term" value="P:immune response"/>
    <property type="evidence" value="ECO:0007669"/>
    <property type="project" value="InterPro"/>
</dbReference>
<dbReference type="InterPro" id="IPR006053">
    <property type="entry name" value="TNF"/>
</dbReference>
<keyword evidence="4 5" id="KW-0472">Membrane</keyword>
<dbReference type="RefSeq" id="XP_018085085.1">
    <property type="nucleotide sequence ID" value="XM_018229596.2"/>
</dbReference>
<sequence>MEQVRMDMLQEENHVTETCATQGKSLRRLKSLVTCCILGLCILAVFIVYLMVQGFMLYQELKGIYQVSDKAAVHPLSFKEMESDNYMAKPRAHLTGKKQLNYVSKVQTLQWENRHGLAFTEHGMHYTNQSLEIPKTGYYFVYSQVTFRLTANTAEKKGKIEHVSLTIKKITSKYPEPEELISGAKNVNEYESEGYRPIYLGALLFLEEKDQLIVEVSDIQMVDVTVEHKTFFGAFML</sequence>
<dbReference type="Proteomes" id="UP000186698">
    <property type="component" value="Chromosome 8L"/>
</dbReference>
<dbReference type="CDD" id="cd00184">
    <property type="entry name" value="TNF"/>
    <property type="match status" value="1"/>
</dbReference>
<dbReference type="SUPFAM" id="SSF49842">
    <property type="entry name" value="TNF-like"/>
    <property type="match status" value="1"/>
</dbReference>
<evidence type="ECO:0000313" key="8">
    <source>
        <dbReference type="RefSeq" id="XP_018085085.1"/>
    </source>
</evidence>
<dbReference type="PRINTS" id="PR01234">
    <property type="entry name" value="TNECROSISFCT"/>
</dbReference>
<dbReference type="GeneID" id="108698248"/>
<evidence type="ECO:0000313" key="7">
    <source>
        <dbReference type="Proteomes" id="UP000186698"/>
    </source>
</evidence>
<evidence type="ECO:0000313" key="9">
    <source>
        <dbReference type="Xenbase" id="XB-GENE-17332036"/>
    </source>
</evidence>
<evidence type="ECO:0000256" key="4">
    <source>
        <dbReference type="ARBA" id="ARBA00023136"/>
    </source>
</evidence>
<dbReference type="GO" id="GO:0007166">
    <property type="term" value="P:cell surface receptor signaling pathway"/>
    <property type="evidence" value="ECO:0000318"/>
    <property type="project" value="GO_Central"/>
</dbReference>
<comment type="subcellular location">
    <subcellularLocation>
        <location evidence="1">Membrane</location>
    </subcellularLocation>
</comment>
<evidence type="ECO:0000256" key="3">
    <source>
        <dbReference type="ARBA" id="ARBA00022514"/>
    </source>
</evidence>
<dbReference type="InterPro" id="IPR006052">
    <property type="entry name" value="TNF_dom"/>
</dbReference>
<dbReference type="OrthoDB" id="9936525at2759"/>